<sequence>MKKIINSENFSLADFFFFKKMITPVFITVIYWITLVFIALGGLGVIFASFASFQYSFFGGMFTLISGIITLVVGIISARIGFELICVLFNINRNIEKLALNKDDDLNNRSDDQTTISQN</sequence>
<protein>
    <submittedName>
        <fullName evidence="2">DUF4282 domain-containing protein</fullName>
    </submittedName>
</protein>
<keyword evidence="1" id="KW-0472">Membrane</keyword>
<evidence type="ECO:0000313" key="3">
    <source>
        <dbReference type="Proteomes" id="UP000319483"/>
    </source>
</evidence>
<feature type="transmembrane region" description="Helical" evidence="1">
    <location>
        <begin position="57"/>
        <end position="76"/>
    </location>
</feature>
<organism evidence="2 3">
    <name type="scientific">Gilliamella apicola</name>
    <dbReference type="NCBI Taxonomy" id="1196095"/>
    <lineage>
        <taxon>Bacteria</taxon>
        <taxon>Pseudomonadati</taxon>
        <taxon>Pseudomonadota</taxon>
        <taxon>Gammaproteobacteria</taxon>
        <taxon>Orbales</taxon>
        <taxon>Orbaceae</taxon>
        <taxon>Gilliamella</taxon>
    </lineage>
</organism>
<keyword evidence="1" id="KW-1133">Transmembrane helix</keyword>
<feature type="transmembrane region" description="Helical" evidence="1">
    <location>
        <begin position="21"/>
        <end position="51"/>
    </location>
</feature>
<reference evidence="2 3" key="1">
    <citation type="submission" date="2019-07" db="EMBL/GenBank/DDBJ databases">
        <title>Gilliamella genomes.</title>
        <authorList>
            <person name="Zheng H."/>
        </authorList>
    </citation>
    <scope>NUCLEOTIDE SEQUENCE [LARGE SCALE GENOMIC DNA]</scope>
    <source>
        <strain evidence="2 3">W8127</strain>
    </source>
</reference>
<dbReference type="EMBL" id="VMHM01000008">
    <property type="protein sequence ID" value="TSJ98862.1"/>
    <property type="molecule type" value="Genomic_DNA"/>
</dbReference>
<gene>
    <name evidence="2" type="ORF">FPQ15_06810</name>
</gene>
<dbReference type="Proteomes" id="UP000319483">
    <property type="component" value="Unassembled WGS sequence"/>
</dbReference>
<keyword evidence="1" id="KW-0812">Transmembrane</keyword>
<accession>A0A556SCL1</accession>
<evidence type="ECO:0000313" key="2">
    <source>
        <dbReference type="EMBL" id="TSJ98862.1"/>
    </source>
</evidence>
<dbReference type="RefSeq" id="WP_086326889.1">
    <property type="nucleotide sequence ID" value="NZ_MZNH01000113.1"/>
</dbReference>
<dbReference type="AlphaFoldDB" id="A0A556SCL1"/>
<evidence type="ECO:0000256" key="1">
    <source>
        <dbReference type="SAM" id="Phobius"/>
    </source>
</evidence>
<comment type="caution">
    <text evidence="2">The sequence shown here is derived from an EMBL/GenBank/DDBJ whole genome shotgun (WGS) entry which is preliminary data.</text>
</comment>
<proteinExistence type="predicted"/>
<dbReference type="Pfam" id="PF14110">
    <property type="entry name" value="DUF4282"/>
    <property type="match status" value="1"/>
</dbReference>
<dbReference type="InterPro" id="IPR025557">
    <property type="entry name" value="DUF4282"/>
</dbReference>
<name>A0A556SCL1_9GAMM</name>